<proteinExistence type="predicted"/>
<dbReference type="Proteomes" id="UP001054897">
    <property type="component" value="Chromosome"/>
</dbReference>
<organism evidence="2 3">
    <name type="scientific">Ectopseudomonas hydrolytica</name>
    <dbReference type="NCBI Taxonomy" id="2493633"/>
    <lineage>
        <taxon>Bacteria</taxon>
        <taxon>Pseudomonadati</taxon>
        <taxon>Pseudomonadota</taxon>
        <taxon>Gammaproteobacteria</taxon>
        <taxon>Pseudomonadales</taxon>
        <taxon>Pseudomonadaceae</taxon>
        <taxon>Ectopseudomonas</taxon>
    </lineage>
</organism>
<evidence type="ECO:0000313" key="2">
    <source>
        <dbReference type="EMBL" id="USR38065.1"/>
    </source>
</evidence>
<dbReference type="InterPro" id="IPR036107">
    <property type="entry name" value="CsrA_sf"/>
</dbReference>
<keyword evidence="1" id="KW-0010">Activator</keyword>
<dbReference type="SUPFAM" id="SSF117130">
    <property type="entry name" value="CsrA-like"/>
    <property type="match status" value="1"/>
</dbReference>
<dbReference type="Gene3D" id="2.60.40.4380">
    <property type="entry name" value="Translational regulator CsrA"/>
    <property type="match status" value="1"/>
</dbReference>
<reference evidence="2" key="1">
    <citation type="submission" date="2022-06" db="EMBL/GenBank/DDBJ databases">
        <title>Complete genome of Pseudomonas hydrolytica DSWY01T.</title>
        <authorList>
            <person name="Jung J."/>
            <person name="Jeon C.O."/>
        </authorList>
    </citation>
    <scope>NUCLEOTIDE SEQUENCE</scope>
    <source>
        <strain evidence="2">DSWY01</strain>
    </source>
</reference>
<keyword evidence="3" id="KW-1185">Reference proteome</keyword>
<dbReference type="Pfam" id="PF02599">
    <property type="entry name" value="CsrA"/>
    <property type="match status" value="1"/>
</dbReference>
<evidence type="ECO:0000313" key="3">
    <source>
        <dbReference type="Proteomes" id="UP001054897"/>
    </source>
</evidence>
<accession>A0ABY5A2M1</accession>
<dbReference type="InterPro" id="IPR003751">
    <property type="entry name" value="CsrA"/>
</dbReference>
<gene>
    <name evidence="2" type="ORF">L1F06_015450</name>
</gene>
<dbReference type="RefSeq" id="WP_129482138.1">
    <property type="nucleotide sequence ID" value="NZ_CP099397.1"/>
</dbReference>
<name>A0ABY5A2M1_9GAMM</name>
<protein>
    <submittedName>
        <fullName evidence="2">Carbon storage regulator</fullName>
    </submittedName>
</protein>
<dbReference type="EMBL" id="CP099397">
    <property type="protein sequence ID" value="USR38065.1"/>
    <property type="molecule type" value="Genomic_DNA"/>
</dbReference>
<sequence>MALTLTRRPGERLLLRLEPNVTPEELQELIGRGIMIELGEFNGDQVKINISAPQAVAIVRGELLRNR</sequence>
<dbReference type="GeneID" id="300082392"/>
<evidence type="ECO:0000256" key="1">
    <source>
        <dbReference type="ARBA" id="ARBA00023159"/>
    </source>
</evidence>